<dbReference type="InterPro" id="IPR012328">
    <property type="entry name" value="Chalcone/stilbene_synt_C"/>
</dbReference>
<feature type="domain" description="Chalcone/stilbene synthase C-terminal" evidence="4">
    <location>
        <begin position="61"/>
        <end position="119"/>
    </location>
</feature>
<dbReference type="EMBL" id="AB601246">
    <property type="protein sequence ID" value="BAK23358.1"/>
    <property type="molecule type" value="Genomic_DNA"/>
</dbReference>
<reference evidence="5" key="1">
    <citation type="journal article" date="2012" name="BMC Evol. Biol.">
        <title>Demographic histories of adaptively diverged riparian and non-riparian species of Ainsliaea (Asteraceae) inferred from coalescent analyses using multiple nuclear loci.</title>
        <authorList>
            <person name="Mitsui Y."/>
            <person name="Setoguchi H."/>
        </authorList>
    </citation>
    <scope>NUCLEOTIDE SEQUENCE</scope>
</reference>
<comment type="similarity">
    <text evidence="1 2">Belongs to the thiolase-like superfamily. Chalcone/stilbene synthases family.</text>
</comment>
<keyword evidence="2" id="KW-0808">Transferase</keyword>
<evidence type="ECO:0000313" key="5">
    <source>
        <dbReference type="EMBL" id="BAK23358.1"/>
    </source>
</evidence>
<accession>F5HQW1</accession>
<dbReference type="PANTHER" id="PTHR11877">
    <property type="entry name" value="HYDROXYMETHYLGLUTARYL-COA SYNTHASE"/>
    <property type="match status" value="1"/>
</dbReference>
<protein>
    <submittedName>
        <fullName evidence="5">Chalcone synthase</fullName>
    </submittedName>
</protein>
<evidence type="ECO:0000256" key="2">
    <source>
        <dbReference type="RuleBase" id="RU003633"/>
    </source>
</evidence>
<evidence type="ECO:0000259" key="4">
    <source>
        <dbReference type="Pfam" id="PF02797"/>
    </source>
</evidence>
<keyword evidence="2" id="KW-0012">Acyltransferase</keyword>
<name>F5HQW1_9ASTR</name>
<dbReference type="Pfam" id="PF02797">
    <property type="entry name" value="Chal_sti_synt_C"/>
    <property type="match status" value="1"/>
</dbReference>
<dbReference type="InterPro" id="IPR016039">
    <property type="entry name" value="Thiolase-like"/>
</dbReference>
<dbReference type="GO" id="GO:0030639">
    <property type="term" value="P:polyketide biosynthetic process"/>
    <property type="evidence" value="ECO:0007669"/>
    <property type="project" value="TreeGrafter"/>
</dbReference>
<organism evidence="5">
    <name type="scientific">Ainsliaea macroclinidioides</name>
    <dbReference type="NCBI Taxonomy" id="418271"/>
    <lineage>
        <taxon>Eukaryota</taxon>
        <taxon>Viridiplantae</taxon>
        <taxon>Streptophyta</taxon>
        <taxon>Embryophyta</taxon>
        <taxon>Tracheophyta</taxon>
        <taxon>Spermatophyta</taxon>
        <taxon>Magnoliopsida</taxon>
        <taxon>eudicotyledons</taxon>
        <taxon>Gunneridae</taxon>
        <taxon>Pentapetalae</taxon>
        <taxon>asterids</taxon>
        <taxon>campanulids</taxon>
        <taxon>Asterales</taxon>
        <taxon>Asteraceae</taxon>
        <taxon>Pertyoideae</taxon>
        <taxon>Pertyeae</taxon>
        <taxon>Ainsliaea</taxon>
    </lineage>
</organism>
<evidence type="ECO:0000259" key="3">
    <source>
        <dbReference type="Pfam" id="PF00195"/>
    </source>
</evidence>
<dbReference type="InterPro" id="IPR001099">
    <property type="entry name" value="Chalcone/stilbene_synt_N"/>
</dbReference>
<gene>
    <name evidence="5" type="primary">chs</name>
</gene>
<sequence>DLAKNNKGSRVLVVCSEIPASIFRRPDKNHIVTQALFGDGASALIVGSDPDFPKEHPLFKIVSTTQTILPNTERAMNLQLREEGLTVHLHKDVPQMTSKNIEETLVNVFLPLGIRDWNS</sequence>
<feature type="non-terminal residue" evidence="5">
    <location>
        <position position="1"/>
    </location>
</feature>
<feature type="domain" description="Chalcone/stilbene synthase N-terminal" evidence="3">
    <location>
        <begin position="1"/>
        <end position="50"/>
    </location>
</feature>
<dbReference type="PANTHER" id="PTHR11877:SF108">
    <property type="entry name" value="POLYKETIDE SYNTHASE, TYPE III, THIOLASE-LIKE PROTEIN-RELATED"/>
    <property type="match status" value="1"/>
</dbReference>
<dbReference type="AlphaFoldDB" id="F5HQW1"/>
<evidence type="ECO:0000256" key="1">
    <source>
        <dbReference type="ARBA" id="ARBA00005531"/>
    </source>
</evidence>
<dbReference type="Pfam" id="PF00195">
    <property type="entry name" value="Chal_sti_synt_N"/>
    <property type="match status" value="1"/>
</dbReference>
<dbReference type="InterPro" id="IPR011141">
    <property type="entry name" value="Polyketide_synthase_type-III"/>
</dbReference>
<dbReference type="GO" id="GO:0016747">
    <property type="term" value="F:acyltransferase activity, transferring groups other than amino-acyl groups"/>
    <property type="evidence" value="ECO:0007669"/>
    <property type="project" value="InterPro"/>
</dbReference>
<feature type="non-terminal residue" evidence="5">
    <location>
        <position position="119"/>
    </location>
</feature>
<proteinExistence type="inferred from homology"/>
<dbReference type="Gene3D" id="3.40.47.10">
    <property type="match status" value="2"/>
</dbReference>
<dbReference type="SUPFAM" id="SSF53901">
    <property type="entry name" value="Thiolase-like"/>
    <property type="match status" value="2"/>
</dbReference>